<dbReference type="AlphaFoldDB" id="A0A6J4PDD3"/>
<accession>A0A6J4PDD3</accession>
<feature type="region of interest" description="Disordered" evidence="1">
    <location>
        <begin position="95"/>
        <end position="119"/>
    </location>
</feature>
<dbReference type="EMBL" id="CADCUT010000102">
    <property type="protein sequence ID" value="CAA9406896.1"/>
    <property type="molecule type" value="Genomic_DNA"/>
</dbReference>
<name>A0A6J4PDD3_9ACTN</name>
<gene>
    <name evidence="2" type="ORF">AVDCRST_MAG03-1583</name>
</gene>
<feature type="compositionally biased region" description="Acidic residues" evidence="1">
    <location>
        <begin position="516"/>
        <end position="526"/>
    </location>
</feature>
<feature type="compositionally biased region" description="Acidic residues" evidence="1">
    <location>
        <begin position="496"/>
        <end position="507"/>
    </location>
</feature>
<feature type="region of interest" description="Disordered" evidence="1">
    <location>
        <begin position="756"/>
        <end position="787"/>
    </location>
</feature>
<feature type="compositionally biased region" description="Acidic residues" evidence="1">
    <location>
        <begin position="770"/>
        <end position="787"/>
    </location>
</feature>
<organism evidence="2">
    <name type="scientific">uncultured Rubrobacteraceae bacterium</name>
    <dbReference type="NCBI Taxonomy" id="349277"/>
    <lineage>
        <taxon>Bacteria</taxon>
        <taxon>Bacillati</taxon>
        <taxon>Actinomycetota</taxon>
        <taxon>Rubrobacteria</taxon>
        <taxon>Rubrobacterales</taxon>
        <taxon>Rubrobacteraceae</taxon>
        <taxon>environmental samples</taxon>
    </lineage>
</organism>
<reference evidence="2" key="1">
    <citation type="submission" date="2020-02" db="EMBL/GenBank/DDBJ databases">
        <authorList>
            <person name="Meier V. D."/>
        </authorList>
    </citation>
    <scope>NUCLEOTIDE SEQUENCE</scope>
    <source>
        <strain evidence="2">AVDCRST_MAG03</strain>
    </source>
</reference>
<proteinExistence type="predicted"/>
<evidence type="ECO:0000313" key="2">
    <source>
        <dbReference type="EMBL" id="CAA9406896.1"/>
    </source>
</evidence>
<protein>
    <submittedName>
        <fullName evidence="2">Uncharacterized protein</fullName>
    </submittedName>
</protein>
<feature type="region of interest" description="Disordered" evidence="1">
    <location>
        <begin position="455"/>
        <end position="569"/>
    </location>
</feature>
<feature type="compositionally biased region" description="Basic and acidic residues" evidence="1">
    <location>
        <begin position="527"/>
        <end position="562"/>
    </location>
</feature>
<sequence>MIKDVAELFAAEGEGARSILERLKEGAPDALDLALSANLPKGQRKRLRYAKNRVFPLLLRLEDDGERGAALDDAAEAMKLGKKILRGAFERFEEENLPERAGEETEEDLAPEPGTERHGRAMELLERPDILERAAEDLERLDHVGEWIPKQLALVCAVSARAGHPIQPSTHAESSTGKNYLWDKVLSLAPDEMVIRRTAISAKALYRTGESLKGKVLYLQEHVGSEAADFTFRVMQSDGKLVYESTEQGPDGAFRTVKHEKEGPLVIVQTTTESRLFEENETRVFPIYLDESAEQTGRIIESTLRQAAIGEVHGEEIEVMLETWHDAVRVLEPANAIVPYAERIEVPTHKVRIRRDVPRLLSVIRVIAWLHQRTRKRDAAGRILTTEDDFRKALELVSESLNRAWKSLSPKEEEVLELVRSLPDAKRQNGFLRSELKPPSGMQGRRVQETLRALSESGHLNSDGRKGPQGYRYTMPDKTQELGLGISLRPQRDGGEEGSLEPDESAPDDSRRSGTEDEPEEDEPEENERGEVLRGSAREDERAAETPDLREEEANARTREGDAEGLPTDEEVDHLAGLTEVGWFRAVTSWHTTEGGQAAADSGEDPVAHWLRDNIGIYTRDQYPYLTDFYEVSPWVGTSEDILNSGAGDGGERVEPPAAWPSTPEEMDARLKRIIPAMQQQIQRFFDPGLDLWHEEAGIPFGKGSDGPRNDAHLHAELWKNENTAEKLWVFVALKPGWSPPDREIEEAVCHYALTGQGGGSASRLRTDDSGWDDEDPNDLDIFDMND</sequence>
<evidence type="ECO:0000256" key="1">
    <source>
        <dbReference type="SAM" id="MobiDB-lite"/>
    </source>
</evidence>